<protein>
    <submittedName>
        <fullName evidence="1">Uncharacterized protein</fullName>
    </submittedName>
</protein>
<sequence>MDYHSGCYSKIVCFEAIEYDTRQLLGGQSYTDKGMAPWATSVETLDMAIRRRAAMAGSFSLNAQRVESPVTMEGATGLSSSSDFPQWSCMVKRIVNKVLRTLILNQDCLLSSPGRKRSQVMSCLLLVQELKG</sequence>
<evidence type="ECO:0000313" key="2">
    <source>
        <dbReference type="Proteomes" id="UP001558613"/>
    </source>
</evidence>
<accession>A0ABR3NGN2</accession>
<proteinExistence type="predicted"/>
<name>A0ABR3NGN2_9TELE</name>
<keyword evidence="2" id="KW-1185">Reference proteome</keyword>
<dbReference type="Proteomes" id="UP001558613">
    <property type="component" value="Unassembled WGS sequence"/>
</dbReference>
<reference evidence="1 2" key="1">
    <citation type="submission" date="2023-09" db="EMBL/GenBank/DDBJ databases">
        <authorList>
            <person name="Wang M."/>
        </authorList>
    </citation>
    <scope>NUCLEOTIDE SEQUENCE [LARGE SCALE GENOMIC DNA]</scope>
    <source>
        <strain evidence="1">GT-2023</strain>
        <tissue evidence="1">Liver</tissue>
    </source>
</reference>
<organism evidence="1 2">
    <name type="scientific">Cirrhinus molitorella</name>
    <name type="common">mud carp</name>
    <dbReference type="NCBI Taxonomy" id="172907"/>
    <lineage>
        <taxon>Eukaryota</taxon>
        <taxon>Metazoa</taxon>
        <taxon>Chordata</taxon>
        <taxon>Craniata</taxon>
        <taxon>Vertebrata</taxon>
        <taxon>Euteleostomi</taxon>
        <taxon>Actinopterygii</taxon>
        <taxon>Neopterygii</taxon>
        <taxon>Teleostei</taxon>
        <taxon>Ostariophysi</taxon>
        <taxon>Cypriniformes</taxon>
        <taxon>Cyprinidae</taxon>
        <taxon>Labeoninae</taxon>
        <taxon>Labeonini</taxon>
        <taxon>Cirrhinus</taxon>
    </lineage>
</organism>
<evidence type="ECO:0000313" key="1">
    <source>
        <dbReference type="EMBL" id="KAL1276133.1"/>
    </source>
</evidence>
<dbReference type="EMBL" id="JAYMGO010000004">
    <property type="protein sequence ID" value="KAL1276133.1"/>
    <property type="molecule type" value="Genomic_DNA"/>
</dbReference>
<comment type="caution">
    <text evidence="1">The sequence shown here is derived from an EMBL/GenBank/DDBJ whole genome shotgun (WGS) entry which is preliminary data.</text>
</comment>
<gene>
    <name evidence="1" type="ORF">QQF64_035756</name>
</gene>